<sequence>MKNMQTWKIKRDPYYSKLFQEEGLDATLNAGFFEDLNSDDIDIEATTSILCTPYSFLEKPKTNNHCVLLLTGALCPIHDGHLEMMIIAKDSLEKEGYQVLGGYISPDHDDYVGPKTDSFLNIYERNRIVTEKIEEYPWIGLDPWNGVFNQTSINFTEVVFRLKKYLERNAKLQTKIFFLCGGDNFRFAEAFKYSEDGCVVITRNGYEVNVKNQESVYLAQGKNSNASSEIRKSYQKKNYYDKNLKVREDSYPIPEFLHDFFQAVDVISLEKQIQKLKSMSTTNIISLDPMIRLEYNLSISRIFDLHGHRKLGYKMETLTQDSKLKDLSGRSDILLYDDDIYTGSTMSEAKSYLKSKLDITIDGFFSFNMNPENYDLLDPRDLYAFSAEDNCGLLVNFGDFQQRVPYAFPYVDPSIRSSVKNPFQFSIEVWKENRNHFSAYPDLRLGDFSFYQKLYLKIGFDLETSIQEIFDWHINFLEKLNK</sequence>
<gene>
    <name evidence="1" type="ORF">LEP1GSC060_3451</name>
</gene>
<dbReference type="GO" id="GO:0000309">
    <property type="term" value="F:nicotinamide-nucleotide adenylyltransferase activity"/>
    <property type="evidence" value="ECO:0007669"/>
    <property type="project" value="TreeGrafter"/>
</dbReference>
<dbReference type="AlphaFoldDB" id="N1WHX7"/>
<accession>N1WHX7</accession>
<comment type="caution">
    <text evidence="1">The sequence shown here is derived from an EMBL/GenBank/DDBJ whole genome shotgun (WGS) entry which is preliminary data.</text>
</comment>
<dbReference type="InterPro" id="IPR051182">
    <property type="entry name" value="Euk_NMN_adenylyltrnsfrase"/>
</dbReference>
<dbReference type="InterPro" id="IPR014729">
    <property type="entry name" value="Rossmann-like_a/b/a_fold"/>
</dbReference>
<proteinExistence type="predicted"/>
<dbReference type="SUPFAM" id="SSF52374">
    <property type="entry name" value="Nucleotidylyl transferase"/>
    <property type="match status" value="1"/>
</dbReference>
<dbReference type="PANTHER" id="PTHR12039:SF0">
    <property type="entry name" value="NICOTINAMIDE-NUCLEOTIDE ADENYLYLTRANSFERASE"/>
    <property type="match status" value="1"/>
</dbReference>
<dbReference type="STRING" id="1218598.LEP1GSC060_3451"/>
<evidence type="ECO:0000313" key="2">
    <source>
        <dbReference type="Proteomes" id="UP000012313"/>
    </source>
</evidence>
<dbReference type="OrthoDB" id="314921at2"/>
<dbReference type="GO" id="GO:0004515">
    <property type="term" value="F:nicotinate-nucleotide adenylyltransferase activity"/>
    <property type="evidence" value="ECO:0007669"/>
    <property type="project" value="TreeGrafter"/>
</dbReference>
<dbReference type="GO" id="GO:0009435">
    <property type="term" value="P:NAD+ biosynthetic process"/>
    <property type="evidence" value="ECO:0007669"/>
    <property type="project" value="TreeGrafter"/>
</dbReference>
<keyword evidence="1" id="KW-0808">Transferase</keyword>
<organism evidence="1 2">
    <name type="scientific">Leptospira weilii serovar Ranarum str. ICFT</name>
    <dbReference type="NCBI Taxonomy" id="1218598"/>
    <lineage>
        <taxon>Bacteria</taxon>
        <taxon>Pseudomonadati</taxon>
        <taxon>Spirochaetota</taxon>
        <taxon>Spirochaetia</taxon>
        <taxon>Leptospirales</taxon>
        <taxon>Leptospiraceae</taxon>
        <taxon>Leptospira</taxon>
    </lineage>
</organism>
<dbReference type="Gene3D" id="3.40.50.620">
    <property type="entry name" value="HUPs"/>
    <property type="match status" value="1"/>
</dbReference>
<keyword evidence="1" id="KW-0548">Nucleotidyltransferase</keyword>
<protein>
    <submittedName>
        <fullName evidence="1">Cytidylyltransferase</fullName>
    </submittedName>
</protein>
<evidence type="ECO:0000313" key="1">
    <source>
        <dbReference type="EMBL" id="EMY76927.1"/>
    </source>
</evidence>
<name>N1WHX7_9LEPT</name>
<reference evidence="1" key="1">
    <citation type="submission" date="2013-03" db="EMBL/GenBank/DDBJ databases">
        <authorList>
            <person name="Harkins D.M."/>
            <person name="Durkin A.S."/>
            <person name="Brinkac L.M."/>
            <person name="Haft D.H."/>
            <person name="Selengut J.D."/>
            <person name="Sanka R."/>
            <person name="DePew J."/>
            <person name="Purushe J."/>
            <person name="Hartskeerl R.A."/>
            <person name="Ahmed A."/>
            <person name="van der Linden H."/>
            <person name="Goris M.G.A."/>
            <person name="Vinetz J.M."/>
            <person name="Sutton G.G."/>
            <person name="Nierman W.C."/>
            <person name="Fouts D.E."/>
        </authorList>
    </citation>
    <scope>NUCLEOTIDE SEQUENCE [LARGE SCALE GENOMIC DNA]</scope>
    <source>
        <strain evidence="1">ICFT</strain>
    </source>
</reference>
<dbReference type="PANTHER" id="PTHR12039">
    <property type="entry name" value="NICOTINAMIDE MONONUCLEOTIDE ADENYLYLTRANSFERASE"/>
    <property type="match status" value="1"/>
</dbReference>
<dbReference type="EMBL" id="AOHC02000041">
    <property type="protein sequence ID" value="EMY76927.1"/>
    <property type="molecule type" value="Genomic_DNA"/>
</dbReference>
<keyword evidence="2" id="KW-1185">Reference proteome</keyword>
<dbReference type="Proteomes" id="UP000012313">
    <property type="component" value="Unassembled WGS sequence"/>
</dbReference>